<keyword evidence="4" id="KW-0964">Secreted</keyword>
<evidence type="ECO:0000256" key="8">
    <source>
        <dbReference type="ARBA" id="ARBA00022737"/>
    </source>
</evidence>
<reference evidence="14" key="1">
    <citation type="submission" date="2025-08" db="UniProtKB">
        <authorList>
            <consortium name="Ensembl"/>
        </authorList>
    </citation>
    <scope>IDENTIFICATION</scope>
</reference>
<dbReference type="InterPro" id="IPR000082">
    <property type="entry name" value="SEA_dom"/>
</dbReference>
<evidence type="ECO:0000256" key="4">
    <source>
        <dbReference type="ARBA" id="ARBA00022525"/>
    </source>
</evidence>
<dbReference type="AlphaFoldDB" id="A0A668UUB4"/>
<feature type="region of interest" description="Disordered" evidence="11">
    <location>
        <begin position="302"/>
        <end position="384"/>
    </location>
</feature>
<proteinExistence type="predicted"/>
<dbReference type="Proteomes" id="UP000472276">
    <property type="component" value="Unassembled WGS sequence"/>
</dbReference>
<dbReference type="GO" id="GO:0007601">
    <property type="term" value="P:visual perception"/>
    <property type="evidence" value="ECO:0007669"/>
    <property type="project" value="InterPro"/>
</dbReference>
<keyword evidence="10" id="KW-0966">Cell projection</keyword>
<evidence type="ECO:0000256" key="11">
    <source>
        <dbReference type="SAM" id="MobiDB-lite"/>
    </source>
</evidence>
<feature type="compositionally biased region" description="Polar residues" evidence="11">
    <location>
        <begin position="361"/>
        <end position="371"/>
    </location>
</feature>
<dbReference type="PANTHER" id="PTHR12199">
    <property type="entry name" value="INTERPHOTORECEPTOR MATRIX PROTEOGLYCAN"/>
    <property type="match status" value="1"/>
</dbReference>
<evidence type="ECO:0000259" key="13">
    <source>
        <dbReference type="PROSITE" id="PS50024"/>
    </source>
</evidence>
<feature type="domain" description="SEA" evidence="13">
    <location>
        <begin position="638"/>
        <end position="751"/>
    </location>
</feature>
<evidence type="ECO:0000256" key="7">
    <source>
        <dbReference type="ARBA" id="ARBA00022729"/>
    </source>
</evidence>
<comment type="subcellular location">
    <subcellularLocation>
        <location evidence="2">Cell projection</location>
        <location evidence="2">Cilium</location>
        <location evidence="2">Photoreceptor outer segment</location>
    </subcellularLocation>
    <subcellularLocation>
        <location evidence="1">Photoreceptor inner segment</location>
    </subcellularLocation>
    <subcellularLocation>
        <location evidence="3">Secreted</location>
        <location evidence="3">Extracellular space</location>
        <location evidence="3">Extracellular matrix</location>
        <location evidence="3">Interphotoreceptor matrix</location>
    </subcellularLocation>
</comment>
<evidence type="ECO:0000256" key="5">
    <source>
        <dbReference type="ARBA" id="ARBA00022530"/>
    </source>
</evidence>
<evidence type="ECO:0000256" key="10">
    <source>
        <dbReference type="ARBA" id="ARBA00023273"/>
    </source>
</evidence>
<keyword evidence="7" id="KW-0732">Signal</keyword>
<feature type="transmembrane region" description="Helical" evidence="12">
    <location>
        <begin position="841"/>
        <end position="865"/>
    </location>
</feature>
<keyword evidence="6" id="KW-0358">Heparin-binding</keyword>
<organism evidence="14 15">
    <name type="scientific">Oreochromis aureus</name>
    <name type="common">Israeli tilapia</name>
    <name type="synonym">Chromis aureus</name>
    <dbReference type="NCBI Taxonomy" id="47969"/>
    <lineage>
        <taxon>Eukaryota</taxon>
        <taxon>Metazoa</taxon>
        <taxon>Chordata</taxon>
        <taxon>Craniata</taxon>
        <taxon>Vertebrata</taxon>
        <taxon>Euteleostomi</taxon>
        <taxon>Actinopterygii</taxon>
        <taxon>Neopterygii</taxon>
        <taxon>Teleostei</taxon>
        <taxon>Neoteleostei</taxon>
        <taxon>Acanthomorphata</taxon>
        <taxon>Ovalentaria</taxon>
        <taxon>Cichlomorphae</taxon>
        <taxon>Cichliformes</taxon>
        <taxon>Cichlidae</taxon>
        <taxon>African cichlids</taxon>
        <taxon>Pseudocrenilabrinae</taxon>
        <taxon>Oreochromini</taxon>
        <taxon>Oreochromis</taxon>
    </lineage>
</organism>
<evidence type="ECO:0000256" key="9">
    <source>
        <dbReference type="ARBA" id="ARBA00023180"/>
    </source>
</evidence>
<keyword evidence="15" id="KW-1185">Reference proteome</keyword>
<keyword evidence="12" id="KW-0472">Membrane</keyword>
<dbReference type="SMART" id="SM00200">
    <property type="entry name" value="SEA"/>
    <property type="match status" value="1"/>
</dbReference>
<dbReference type="InterPro" id="IPR039861">
    <property type="entry name" value="IMPG"/>
</dbReference>
<evidence type="ECO:0000256" key="12">
    <source>
        <dbReference type="SAM" id="Phobius"/>
    </source>
</evidence>
<dbReference type="SUPFAM" id="SSF82671">
    <property type="entry name" value="SEA domain"/>
    <property type="match status" value="1"/>
</dbReference>
<dbReference type="GO" id="GO:0001750">
    <property type="term" value="C:photoreceptor outer segment"/>
    <property type="evidence" value="ECO:0007669"/>
    <property type="project" value="UniProtKB-SubCell"/>
</dbReference>
<dbReference type="OMA" id="ESSIWPW"/>
<evidence type="ECO:0000256" key="1">
    <source>
        <dbReference type="ARBA" id="ARBA00004437"/>
    </source>
</evidence>
<accession>A0A668UUB4</accession>
<evidence type="ECO:0000256" key="6">
    <source>
        <dbReference type="ARBA" id="ARBA00022674"/>
    </source>
</evidence>
<feature type="compositionally biased region" description="Basic and acidic residues" evidence="11">
    <location>
        <begin position="536"/>
        <end position="546"/>
    </location>
</feature>
<dbReference type="PANTHER" id="PTHR12199:SF4">
    <property type="entry name" value="INTERPHOTORECEPTOR MATRIX PROTEOGLYCAN 2"/>
    <property type="match status" value="1"/>
</dbReference>
<evidence type="ECO:0000256" key="2">
    <source>
        <dbReference type="ARBA" id="ARBA00004504"/>
    </source>
</evidence>
<name>A0A668UUB4_OREAU</name>
<dbReference type="GO" id="GO:0008201">
    <property type="term" value="F:heparin binding"/>
    <property type="evidence" value="ECO:0007669"/>
    <property type="project" value="UniProtKB-KW"/>
</dbReference>
<dbReference type="PROSITE" id="PS50024">
    <property type="entry name" value="SEA"/>
    <property type="match status" value="1"/>
</dbReference>
<dbReference type="Pfam" id="PF01390">
    <property type="entry name" value="SEA"/>
    <property type="match status" value="1"/>
</dbReference>
<sequence>THQIFSSLEVGLEESGESTGEPVAGSDELLYRRHAALTRRKRDVLFPSGVKLCSQETFDQAIANHLSYFHLRVCQETVWEAFKIFWDRLPERDEYQGWVSRCMDGSISVMDIGRFFSQSEEHRSLIRSVRTPLKLLIDPLIDILNSNKNVYKLQPCFQIIGNEIDTLLLPPRPLKDEVVELSMKLKEETYNDALRDPSSFEYQQLARHFKRRVNSGSCSIVKQADQSCFCPLRGLVVLVHYAITLEVDGSGIANDTLDFISLQNNLVEKNYPGSAEQPTVVYTITDFRNYITEALHKDNFMTNNSLETQGDPLQLENGDGKIEDEGFLLSNAPPASDKTNRENDAVSPEISSAARQPPPVNQQTIPGLTQNDGSGSGSSGDGQEADLWTWQTSVTFGDNEGGSLDMLPPPDLEETEEEDIDLGEVAVEPLTTKKSVLVDMGVEFILKATAVPIFEEVLSEGHIEKPFLDEVLVTPHISTDPRYSTTTHAPVFSPKETLAVEFSVQTVEASGMYDDYSLTEPQTPVGVVTDSPEPEAWTREEDTRHEDLSETPVHTLFSDPQSKPAVVVPSSVQKVDDRTPVTELQPFEHGVSDVPSIAVSFDVFQYGGVSSEGESSGFSSGAQASDLDAIALPTRPGRALTIFFSLRVTNMVFSMDLFNKSSPEYKALEQRFLQLLVPYLESNLNNFQNLEILNFRNGSIVVNSRMRFGKPVHRGVTNVVYLILEDFANTAYQTMNLAIDKYSLDVESGDRADPCKFQACNKFSRCIVNQWSSEAECVCNAGYLSVDGLPCQSICEVQHDFCLNDGKCDIIPGKGAICRCRVGENWWYRGEHCEEYVSEPLVVGIAIASVAGFLMVAAGIIFFLARSLREQYDGEDTEDPLRYNNIIGYYHRCDRGLPHFSSSASVGDSKDLSSEEIKNIYQNTTLSKEVRKRQNFCCVKLGVICKQGEFVAFFWITGQLVKEVTFNSYTKLYFK</sequence>
<dbReference type="GO" id="GO:0001917">
    <property type="term" value="C:photoreceptor inner segment"/>
    <property type="evidence" value="ECO:0007669"/>
    <property type="project" value="UniProtKB-SubCell"/>
</dbReference>
<protein>
    <recommendedName>
        <fullName evidence="13">SEA domain-containing protein</fullName>
    </recommendedName>
</protein>
<keyword evidence="12" id="KW-0812">Transmembrane</keyword>
<keyword evidence="5" id="KW-0272">Extracellular matrix</keyword>
<keyword evidence="9" id="KW-0325">Glycoprotein</keyword>
<dbReference type="Ensembl" id="ENSOABT00000043387.2">
    <property type="protein sequence ID" value="ENSOABP00000042254.1"/>
    <property type="gene ID" value="ENSOABG00000019083.2"/>
</dbReference>
<dbReference type="Gene3D" id="3.30.70.960">
    <property type="entry name" value="SEA domain"/>
    <property type="match status" value="1"/>
</dbReference>
<dbReference type="GO" id="GO:0005540">
    <property type="term" value="F:hyaluronic acid binding"/>
    <property type="evidence" value="ECO:0007669"/>
    <property type="project" value="TreeGrafter"/>
</dbReference>
<dbReference type="InterPro" id="IPR036364">
    <property type="entry name" value="SEA_dom_sf"/>
</dbReference>
<feature type="region of interest" description="Disordered" evidence="11">
    <location>
        <begin position="519"/>
        <end position="546"/>
    </location>
</feature>
<evidence type="ECO:0000256" key="3">
    <source>
        <dbReference type="ARBA" id="ARBA00004593"/>
    </source>
</evidence>
<reference evidence="14" key="2">
    <citation type="submission" date="2025-09" db="UniProtKB">
        <authorList>
            <consortium name="Ensembl"/>
        </authorList>
    </citation>
    <scope>IDENTIFICATION</scope>
</reference>
<keyword evidence="8" id="KW-0677">Repeat</keyword>
<evidence type="ECO:0000313" key="15">
    <source>
        <dbReference type="Proteomes" id="UP000472276"/>
    </source>
</evidence>
<keyword evidence="12" id="KW-1133">Transmembrane helix</keyword>
<evidence type="ECO:0000313" key="14">
    <source>
        <dbReference type="Ensembl" id="ENSOABP00000042254.1"/>
    </source>
</evidence>
<dbReference type="GO" id="GO:0033165">
    <property type="term" value="C:interphotoreceptor matrix"/>
    <property type="evidence" value="ECO:0007669"/>
    <property type="project" value="UniProtKB-SubCell"/>
</dbReference>